<dbReference type="GO" id="GO:0008137">
    <property type="term" value="F:NADH dehydrogenase (ubiquinone) activity"/>
    <property type="evidence" value="ECO:0007669"/>
    <property type="project" value="UniProtKB-EC"/>
</dbReference>
<feature type="transmembrane region" description="Helical" evidence="18">
    <location>
        <begin position="7"/>
        <end position="32"/>
    </location>
</feature>
<keyword evidence="9" id="KW-1278">Translocase</keyword>
<geneLocation type="mitochondrion" evidence="21"/>
<evidence type="ECO:0000256" key="5">
    <source>
        <dbReference type="ARBA" id="ARBA00022448"/>
    </source>
</evidence>
<dbReference type="GO" id="GO:0015990">
    <property type="term" value="P:electron transport coupled proton transport"/>
    <property type="evidence" value="ECO:0007669"/>
    <property type="project" value="TreeGrafter"/>
</dbReference>
<evidence type="ECO:0000256" key="8">
    <source>
        <dbReference type="ARBA" id="ARBA00022792"/>
    </source>
</evidence>
<dbReference type="EMBL" id="MN787503">
    <property type="protein sequence ID" value="WAO28728.1"/>
    <property type="molecule type" value="Genomic_DNA"/>
</dbReference>
<comment type="catalytic activity">
    <reaction evidence="17">
        <text>a ubiquinone + NADH + 5 H(+)(in) = a ubiquinol + NAD(+) + 4 H(+)(out)</text>
        <dbReference type="Rhea" id="RHEA:29091"/>
        <dbReference type="Rhea" id="RHEA-COMP:9565"/>
        <dbReference type="Rhea" id="RHEA-COMP:9566"/>
        <dbReference type="ChEBI" id="CHEBI:15378"/>
        <dbReference type="ChEBI" id="CHEBI:16389"/>
        <dbReference type="ChEBI" id="CHEBI:17976"/>
        <dbReference type="ChEBI" id="CHEBI:57540"/>
        <dbReference type="ChEBI" id="CHEBI:57945"/>
        <dbReference type="EC" id="7.1.1.2"/>
    </reaction>
</comment>
<keyword evidence="8" id="KW-0999">Mitochondrion inner membrane</keyword>
<evidence type="ECO:0000256" key="1">
    <source>
        <dbReference type="ARBA" id="ARBA00003257"/>
    </source>
</evidence>
<evidence type="ECO:0000256" key="12">
    <source>
        <dbReference type="ARBA" id="ARBA00023027"/>
    </source>
</evidence>
<feature type="domain" description="NADH:quinone oxidoreductase/Mrp antiporter transmembrane" evidence="19">
    <location>
        <begin position="110"/>
        <end position="389"/>
    </location>
</feature>
<keyword evidence="11 18" id="KW-1133">Transmembrane helix</keyword>
<evidence type="ECO:0000313" key="21">
    <source>
        <dbReference type="EMBL" id="WAO28728.1"/>
    </source>
</evidence>
<evidence type="ECO:0000256" key="4">
    <source>
        <dbReference type="ARBA" id="ARBA00021096"/>
    </source>
</evidence>
<evidence type="ECO:0000256" key="15">
    <source>
        <dbReference type="ARBA" id="ARBA00023136"/>
    </source>
</evidence>
<keyword evidence="10" id="KW-0249">Electron transport</keyword>
<organism evidence="21">
    <name type="scientific">Opimothrips tubulatus</name>
    <dbReference type="NCBI Taxonomy" id="2724111"/>
    <lineage>
        <taxon>Eukaryota</taxon>
        <taxon>Metazoa</taxon>
        <taxon>Ecdysozoa</taxon>
        <taxon>Arthropoda</taxon>
        <taxon>Hexapoda</taxon>
        <taxon>Insecta</taxon>
        <taxon>Pterygota</taxon>
        <taxon>Neoptera</taxon>
        <taxon>Paraneoptera</taxon>
        <taxon>Thysanoptera</taxon>
        <taxon>Terebrantia</taxon>
        <taxon>Thripoidea</taxon>
        <taxon>Thripidae</taxon>
        <taxon>Opimothrips</taxon>
    </lineage>
</organism>
<dbReference type="InterPro" id="IPR003945">
    <property type="entry name" value="NU5C-like"/>
</dbReference>
<comment type="function">
    <text evidence="1">Core subunit of the mitochondrial membrane respiratory chain NADH dehydrogenase (Complex I) that is believed to belong to the minimal assembly required for catalysis. Complex I functions in the transfer of electrons from NADH to the respiratory chain. The immediate electron acceptor for the enzyme is believed to be ubiquinone.</text>
</comment>
<dbReference type="InterPro" id="IPR010934">
    <property type="entry name" value="NADH_DH_su5_C"/>
</dbReference>
<reference evidence="21" key="1">
    <citation type="submission" date="2019-12" db="EMBL/GenBank/DDBJ databases">
        <title>Opimothrips tubulatus.</title>
        <authorList>
            <person name="Xie Y."/>
            <person name="Zhang H."/>
        </authorList>
    </citation>
    <scope>NUCLEOTIDE SEQUENCE</scope>
</reference>
<feature type="transmembrane region" description="Helical" evidence="18">
    <location>
        <begin position="338"/>
        <end position="356"/>
    </location>
</feature>
<evidence type="ECO:0000256" key="10">
    <source>
        <dbReference type="ARBA" id="ARBA00022982"/>
    </source>
</evidence>
<feature type="transmembrane region" description="Helical" evidence="18">
    <location>
        <begin position="418"/>
        <end position="443"/>
    </location>
</feature>
<dbReference type="GO" id="GO:0003954">
    <property type="term" value="F:NADH dehydrogenase activity"/>
    <property type="evidence" value="ECO:0007669"/>
    <property type="project" value="TreeGrafter"/>
</dbReference>
<feature type="transmembrane region" description="Helical" evidence="18">
    <location>
        <begin position="153"/>
        <end position="171"/>
    </location>
</feature>
<dbReference type="GO" id="GO:0042773">
    <property type="term" value="P:ATP synthesis coupled electron transport"/>
    <property type="evidence" value="ECO:0007669"/>
    <property type="project" value="InterPro"/>
</dbReference>
<proteinExistence type="predicted"/>
<comment type="subcellular location">
    <subcellularLocation>
        <location evidence="2">Mitochondrion inner membrane</location>
        <topology evidence="2">Multi-pass membrane protein</topology>
    </subcellularLocation>
</comment>
<feature type="transmembrane region" description="Helical" evidence="18">
    <location>
        <begin position="376"/>
        <end position="397"/>
    </location>
</feature>
<feature type="transmembrane region" description="Helical" evidence="18">
    <location>
        <begin position="296"/>
        <end position="317"/>
    </location>
</feature>
<feature type="transmembrane region" description="Helical" evidence="18">
    <location>
        <begin position="526"/>
        <end position="544"/>
    </location>
</feature>
<feature type="transmembrane region" description="Helical" evidence="18">
    <location>
        <begin position="112"/>
        <end position="132"/>
    </location>
</feature>
<dbReference type="Pfam" id="PF00361">
    <property type="entry name" value="Proton_antipo_M"/>
    <property type="match status" value="1"/>
</dbReference>
<dbReference type="PRINTS" id="PR01434">
    <property type="entry name" value="NADHDHGNASE5"/>
</dbReference>
<evidence type="ECO:0000256" key="14">
    <source>
        <dbReference type="ARBA" id="ARBA00023128"/>
    </source>
</evidence>
<feature type="transmembrane region" description="Helical" evidence="18">
    <location>
        <begin position="242"/>
        <end position="264"/>
    </location>
</feature>
<feature type="domain" description="NADH dehydrogenase subunit 5 C-terminal" evidence="20">
    <location>
        <begin position="392"/>
        <end position="569"/>
    </location>
</feature>
<dbReference type="InterPro" id="IPR001750">
    <property type="entry name" value="ND/Mrp_TM"/>
</dbReference>
<keyword evidence="13" id="KW-0830">Ubiquinone</keyword>
<keyword evidence="14 21" id="KW-0496">Mitochondrion</keyword>
<feature type="transmembrane region" description="Helical" evidence="18">
    <location>
        <begin position="480"/>
        <end position="502"/>
    </location>
</feature>
<evidence type="ECO:0000259" key="20">
    <source>
        <dbReference type="Pfam" id="PF06455"/>
    </source>
</evidence>
<evidence type="ECO:0000256" key="6">
    <source>
        <dbReference type="ARBA" id="ARBA00022660"/>
    </source>
</evidence>
<name>A0A9E9ETU2_9NEOP</name>
<evidence type="ECO:0000256" key="7">
    <source>
        <dbReference type="ARBA" id="ARBA00022692"/>
    </source>
</evidence>
<gene>
    <name evidence="21" type="primary">nad5</name>
</gene>
<feature type="transmembrane region" description="Helical" evidence="18">
    <location>
        <begin position="87"/>
        <end position="106"/>
    </location>
</feature>
<evidence type="ECO:0000256" key="18">
    <source>
        <dbReference type="SAM" id="Phobius"/>
    </source>
</evidence>
<dbReference type="EC" id="7.1.1.2" evidence="3"/>
<evidence type="ECO:0000256" key="2">
    <source>
        <dbReference type="ARBA" id="ARBA00004448"/>
    </source>
</evidence>
<accession>A0A9E9ETU2</accession>
<protein>
    <recommendedName>
        <fullName evidence="4">NADH-ubiquinone oxidoreductase chain 5</fullName>
        <ecNumber evidence="3">7.1.1.2</ecNumber>
    </recommendedName>
    <alternativeName>
        <fullName evidence="16">NADH dehydrogenase subunit 5</fullName>
    </alternativeName>
</protein>
<evidence type="ECO:0000256" key="13">
    <source>
        <dbReference type="ARBA" id="ARBA00023075"/>
    </source>
</evidence>
<sequence>MLKFNEICNLFFMFLLFSSFLFFILSFYLFYFKFSVIMDWEYYEFMSMKFNFLVYLDFMSSLFLSLVFFISSLILMYSKVYMKADVYNLRFIWILIFFVLSMMFFIICPNIISLILGWDGLGLVSYCLVIYYQNFSANVSGMITALSNRIGDSFLIISICYFMNFGMFNYLNLKTSLFNLGLVMILILISITKSAQIPFSSWLPAAMAAPTPVSSLVHSSTLVTAGVFLMIRFNHYLMLNYISYYTLMILSLLTLCMAGLSANVEMDFKKIIALSTLSQLGMMMSSLSMGLKEISFFHLIMHALFKALMFMCSGNFIHLNFSTQDLRFYGKSMYISEVSYLMFSISNLSLCGMPFLCGFYSKDLILELVLMKNLNFLLFFFYMFGTFLTVMYSYRLLSFSMKKNYNFFLKMSSLDESFVMNLSMFPLLVLSIFGGGFFSFFFLFPMNYIILPLKLKFFILMICLTSLIMSIYLKHTLNNFLNIFNILFVFEFFNSLMFLTILSKKNISTFGLLISKKMFKTFSDGWIEYFYGLIFLNNFFDYLINFMNKLEQVYLQMLLYFSLNIFFFSYMFL</sequence>
<dbReference type="PANTHER" id="PTHR42829">
    <property type="entry name" value="NADH-UBIQUINONE OXIDOREDUCTASE CHAIN 5"/>
    <property type="match status" value="1"/>
</dbReference>
<keyword evidence="7 18" id="KW-0812">Transmembrane</keyword>
<dbReference type="Pfam" id="PF06455">
    <property type="entry name" value="NADH5_C"/>
    <property type="match status" value="1"/>
</dbReference>
<dbReference type="PANTHER" id="PTHR42829:SF2">
    <property type="entry name" value="NADH-UBIQUINONE OXIDOREDUCTASE CHAIN 5"/>
    <property type="match status" value="1"/>
</dbReference>
<evidence type="ECO:0000256" key="3">
    <source>
        <dbReference type="ARBA" id="ARBA00012944"/>
    </source>
</evidence>
<feature type="transmembrane region" description="Helical" evidence="18">
    <location>
        <begin position="216"/>
        <end position="236"/>
    </location>
</feature>
<feature type="transmembrane region" description="Helical" evidence="18">
    <location>
        <begin position="455"/>
        <end position="473"/>
    </location>
</feature>
<keyword evidence="6" id="KW-0679">Respiratory chain</keyword>
<evidence type="ECO:0000256" key="11">
    <source>
        <dbReference type="ARBA" id="ARBA00022989"/>
    </source>
</evidence>
<dbReference type="GO" id="GO:0005743">
    <property type="term" value="C:mitochondrial inner membrane"/>
    <property type="evidence" value="ECO:0007669"/>
    <property type="project" value="UniProtKB-SubCell"/>
</dbReference>
<keyword evidence="15 18" id="KW-0472">Membrane</keyword>
<evidence type="ECO:0000256" key="17">
    <source>
        <dbReference type="ARBA" id="ARBA00049551"/>
    </source>
</evidence>
<feature type="transmembrane region" description="Helical" evidence="18">
    <location>
        <begin position="553"/>
        <end position="572"/>
    </location>
</feature>
<dbReference type="AlphaFoldDB" id="A0A9E9ETU2"/>
<feature type="transmembrane region" description="Helical" evidence="18">
    <location>
        <begin position="177"/>
        <end position="195"/>
    </location>
</feature>
<keyword evidence="12" id="KW-0520">NAD</keyword>
<feature type="transmembrane region" description="Helical" evidence="18">
    <location>
        <begin position="52"/>
        <end position="75"/>
    </location>
</feature>
<evidence type="ECO:0000256" key="9">
    <source>
        <dbReference type="ARBA" id="ARBA00022967"/>
    </source>
</evidence>
<evidence type="ECO:0000259" key="19">
    <source>
        <dbReference type="Pfam" id="PF00361"/>
    </source>
</evidence>
<evidence type="ECO:0000256" key="16">
    <source>
        <dbReference type="ARBA" id="ARBA00031027"/>
    </source>
</evidence>
<keyword evidence="5" id="KW-0813">Transport</keyword>